<keyword evidence="1" id="KW-0456">Lyase</keyword>
<dbReference type="PROSITE" id="PS00163">
    <property type="entry name" value="FUMARATE_LYASES"/>
    <property type="match status" value="1"/>
</dbReference>
<reference evidence="3 4" key="1">
    <citation type="journal article" date="2016" name="Nat. Commun.">
        <title>Thousands of microbial genomes shed light on interconnected biogeochemical processes in an aquifer system.</title>
        <authorList>
            <person name="Anantharaman K."/>
            <person name="Brown C.T."/>
            <person name="Hug L.A."/>
            <person name="Sharon I."/>
            <person name="Castelle C.J."/>
            <person name="Probst A.J."/>
            <person name="Thomas B.C."/>
            <person name="Singh A."/>
            <person name="Wilkins M.J."/>
            <person name="Karaoz U."/>
            <person name="Brodie E.L."/>
            <person name="Williams K.H."/>
            <person name="Hubbard S.S."/>
            <person name="Banfield J.F."/>
        </authorList>
    </citation>
    <scope>NUCLEOTIDE SEQUENCE [LARGE SCALE GENOMIC DNA]</scope>
</reference>
<dbReference type="GO" id="GO:0070626">
    <property type="term" value="F:(S)-2-(5-amino-1-(5-phospho-D-ribosyl)imidazole-4-carboxamido) succinate lyase (fumarate-forming) activity"/>
    <property type="evidence" value="ECO:0007669"/>
    <property type="project" value="TreeGrafter"/>
</dbReference>
<comment type="caution">
    <text evidence="3">The sequence shown here is derived from an EMBL/GenBank/DDBJ whole genome shotgun (WGS) entry which is preliminary data.</text>
</comment>
<dbReference type="GO" id="GO:0004018">
    <property type="term" value="F:N6-(1,2-dicarboxyethyl)AMP AMP-lyase (fumarate-forming) activity"/>
    <property type="evidence" value="ECO:0007669"/>
    <property type="project" value="TreeGrafter"/>
</dbReference>
<dbReference type="InterPro" id="IPR020557">
    <property type="entry name" value="Fumarate_lyase_CS"/>
</dbReference>
<evidence type="ECO:0000313" key="3">
    <source>
        <dbReference type="EMBL" id="OGD56402.1"/>
    </source>
</evidence>
<organism evidence="3 4">
    <name type="scientific">Candidatus Berkelbacteria bacterium RBG_13_40_8</name>
    <dbReference type="NCBI Taxonomy" id="1797467"/>
    <lineage>
        <taxon>Bacteria</taxon>
        <taxon>Candidatus Berkelbacteria</taxon>
    </lineage>
</organism>
<dbReference type="SUPFAM" id="SSF48557">
    <property type="entry name" value="L-aspartase-like"/>
    <property type="match status" value="1"/>
</dbReference>
<dbReference type="PANTHER" id="PTHR43172">
    <property type="entry name" value="ADENYLOSUCCINATE LYASE"/>
    <property type="match status" value="1"/>
</dbReference>
<dbReference type="InterPro" id="IPR024083">
    <property type="entry name" value="Fumarase/histidase_N"/>
</dbReference>
<sequence length="489" mass="54670">MVEKNLALPGNPRYQPKELLSFFGYDNLYRTVGEVELANIDILAELGVIPQEEYALLTPDARAVILDIPTTQIDITESNVTKHDIQAWREEARKIADPKLGRWFHLILTSFDALDTGRILQFLRAYQKAVRPSLVEVITILAVIVRRNSDVLQIGRTHGQFALPITVGFWLATVLNRLLYNMGEVDRYAEQLVGKISGAVGAFNAQVGLGITKLCENGPSFEEKVLAKLGLKPTKISTQILPPEPLANFLHSIHLLSAVFGQLGNDCRHLMRSEIAEISEPFSASQSGSSTMAGKRNPINWEGLVGDWQKAKCEYHKVQEGLISEHQRDLVGSRVARDFPILLVILQTQLNTLLKKDKTKKTFLERISINEAACKKNFQVAAPIALAEPLYIALQMAGFKGDAHKFVNHTLTPESLASGKLLVVVLEEMLPEDSELDKIYQNIPLEIRELLHHPENYTGKAAEKAQEIANLAMMIASSDWQERRKLCEE</sequence>
<evidence type="ECO:0000256" key="1">
    <source>
        <dbReference type="ARBA" id="ARBA00023239"/>
    </source>
</evidence>
<name>A0A1F5DMP4_9BACT</name>
<dbReference type="GO" id="GO:0005829">
    <property type="term" value="C:cytosol"/>
    <property type="evidence" value="ECO:0007669"/>
    <property type="project" value="TreeGrafter"/>
</dbReference>
<dbReference type="PANTHER" id="PTHR43172:SF1">
    <property type="entry name" value="ADENYLOSUCCINATE LYASE"/>
    <property type="match status" value="1"/>
</dbReference>
<dbReference type="GO" id="GO:0044208">
    <property type="term" value="P:'de novo' AMP biosynthetic process"/>
    <property type="evidence" value="ECO:0007669"/>
    <property type="project" value="TreeGrafter"/>
</dbReference>
<dbReference type="InterPro" id="IPR022761">
    <property type="entry name" value="Fumarate_lyase_N"/>
</dbReference>
<dbReference type="AlphaFoldDB" id="A0A1F5DMP4"/>
<protein>
    <recommendedName>
        <fullName evidence="2">Fumarate lyase N-terminal domain-containing protein</fullName>
    </recommendedName>
</protein>
<proteinExistence type="predicted"/>
<feature type="domain" description="Fumarate lyase N-terminal" evidence="2">
    <location>
        <begin position="92"/>
        <end position="304"/>
    </location>
</feature>
<dbReference type="PRINTS" id="PR00149">
    <property type="entry name" value="FUMRATELYASE"/>
</dbReference>
<gene>
    <name evidence="3" type="ORF">A2V71_04695</name>
</gene>
<dbReference type="Gene3D" id="1.20.200.10">
    <property type="entry name" value="Fumarase/aspartase (Central domain)"/>
    <property type="match status" value="1"/>
</dbReference>
<dbReference type="Proteomes" id="UP000178764">
    <property type="component" value="Unassembled WGS sequence"/>
</dbReference>
<dbReference type="Gene3D" id="1.10.275.10">
    <property type="entry name" value="Fumarase/aspartase (N-terminal domain)"/>
    <property type="match status" value="1"/>
</dbReference>
<evidence type="ECO:0000259" key="2">
    <source>
        <dbReference type="Pfam" id="PF00206"/>
    </source>
</evidence>
<dbReference type="InterPro" id="IPR000362">
    <property type="entry name" value="Fumarate_lyase_fam"/>
</dbReference>
<dbReference type="InterPro" id="IPR008948">
    <property type="entry name" value="L-Aspartase-like"/>
</dbReference>
<accession>A0A1F5DMP4</accession>
<evidence type="ECO:0000313" key="4">
    <source>
        <dbReference type="Proteomes" id="UP000178764"/>
    </source>
</evidence>
<dbReference type="Pfam" id="PF00206">
    <property type="entry name" value="Lyase_1"/>
    <property type="match status" value="1"/>
</dbReference>
<dbReference type="EMBL" id="MEZT01000021">
    <property type="protein sequence ID" value="OGD56402.1"/>
    <property type="molecule type" value="Genomic_DNA"/>
</dbReference>